<reference evidence="3" key="1">
    <citation type="submission" date="2014-10" db="EMBL/GenBank/DDBJ databases">
        <authorList>
            <person name="King R."/>
        </authorList>
    </citation>
    <scope>NUCLEOTIDE SEQUENCE [LARGE SCALE GENOMIC DNA]</scope>
    <source>
        <strain evidence="3">A3/5</strain>
    </source>
</reference>
<name>A0A2L2TUC9_9HYPO</name>
<dbReference type="EMBL" id="LN649229">
    <property type="protein sequence ID" value="CEI63815.1"/>
    <property type="molecule type" value="Genomic_DNA"/>
</dbReference>
<dbReference type="AlphaFoldDB" id="A0A2L2TUC9"/>
<feature type="region of interest" description="Disordered" evidence="1">
    <location>
        <begin position="96"/>
        <end position="115"/>
    </location>
</feature>
<evidence type="ECO:0000256" key="1">
    <source>
        <dbReference type="SAM" id="MobiDB-lite"/>
    </source>
</evidence>
<accession>A0A2L2TUC9</accession>
<evidence type="ECO:0000313" key="3">
    <source>
        <dbReference type="Proteomes" id="UP000245910"/>
    </source>
</evidence>
<feature type="region of interest" description="Disordered" evidence="1">
    <location>
        <begin position="31"/>
        <end position="55"/>
    </location>
</feature>
<dbReference type="Proteomes" id="UP000245910">
    <property type="component" value="Chromosome I"/>
</dbReference>
<sequence>MQRTLGIQFKPKSNSITSVFPAPATYRALDEPTPVRIKAPAKLPNTSDIRNPTRRSRERFRIFNKLGSITRSTHAAVAIAVVISWIRKGLMEATWAPDAKASNDNEPIDEGLLPD</sequence>
<proteinExistence type="predicted"/>
<evidence type="ECO:0000313" key="2">
    <source>
        <dbReference type="EMBL" id="CEI63815.1"/>
    </source>
</evidence>
<keyword evidence="3" id="KW-1185">Reference proteome</keyword>
<protein>
    <submittedName>
        <fullName evidence="2">Uncharacterized protein</fullName>
    </submittedName>
</protein>
<organism evidence="2 3">
    <name type="scientific">Fusarium venenatum</name>
    <dbReference type="NCBI Taxonomy" id="56646"/>
    <lineage>
        <taxon>Eukaryota</taxon>
        <taxon>Fungi</taxon>
        <taxon>Dikarya</taxon>
        <taxon>Ascomycota</taxon>
        <taxon>Pezizomycotina</taxon>
        <taxon>Sordariomycetes</taxon>
        <taxon>Hypocreomycetidae</taxon>
        <taxon>Hypocreales</taxon>
        <taxon>Nectriaceae</taxon>
        <taxon>Fusarium</taxon>
    </lineage>
</organism>